<organism evidence="1 2">
    <name type="scientific">Mycena rosella</name>
    <name type="common">Pink bonnet</name>
    <name type="synonym">Agaricus rosellus</name>
    <dbReference type="NCBI Taxonomy" id="1033263"/>
    <lineage>
        <taxon>Eukaryota</taxon>
        <taxon>Fungi</taxon>
        <taxon>Dikarya</taxon>
        <taxon>Basidiomycota</taxon>
        <taxon>Agaricomycotina</taxon>
        <taxon>Agaricomycetes</taxon>
        <taxon>Agaricomycetidae</taxon>
        <taxon>Agaricales</taxon>
        <taxon>Marasmiineae</taxon>
        <taxon>Mycenaceae</taxon>
        <taxon>Mycena</taxon>
    </lineage>
</organism>
<comment type="caution">
    <text evidence="1">The sequence shown here is derived from an EMBL/GenBank/DDBJ whole genome shotgun (WGS) entry which is preliminary data.</text>
</comment>
<name>A0AAD7GTG0_MYCRO</name>
<sequence>MAILPFLSLPTPASLEVKFSDNGANELTPFLVRPLSQLQNLTLDTGYGAWRLQTIDACLLPTLASLSLSGPAEFRDSVIAIVAAVHPAISSPISRTLHLHSWVFMAPDIQGFANSPPSAAFIPMDNPRSRPAVPRASLDMFHAGASFPSLGILSVEEDCREDPAI</sequence>
<accession>A0AAD7GTG0</accession>
<reference evidence="1" key="1">
    <citation type="submission" date="2023-03" db="EMBL/GenBank/DDBJ databases">
        <title>Massive genome expansion in bonnet fungi (Mycena s.s.) driven by repeated elements and novel gene families across ecological guilds.</title>
        <authorList>
            <consortium name="Lawrence Berkeley National Laboratory"/>
            <person name="Harder C.B."/>
            <person name="Miyauchi S."/>
            <person name="Viragh M."/>
            <person name="Kuo A."/>
            <person name="Thoen E."/>
            <person name="Andreopoulos B."/>
            <person name="Lu D."/>
            <person name="Skrede I."/>
            <person name="Drula E."/>
            <person name="Henrissat B."/>
            <person name="Morin E."/>
            <person name="Kohler A."/>
            <person name="Barry K."/>
            <person name="LaButti K."/>
            <person name="Morin E."/>
            <person name="Salamov A."/>
            <person name="Lipzen A."/>
            <person name="Mereny Z."/>
            <person name="Hegedus B."/>
            <person name="Baldrian P."/>
            <person name="Stursova M."/>
            <person name="Weitz H."/>
            <person name="Taylor A."/>
            <person name="Grigoriev I.V."/>
            <person name="Nagy L.G."/>
            <person name="Martin F."/>
            <person name="Kauserud H."/>
        </authorList>
    </citation>
    <scope>NUCLEOTIDE SEQUENCE</scope>
    <source>
        <strain evidence="1">CBHHK067</strain>
    </source>
</reference>
<dbReference type="AlphaFoldDB" id="A0AAD7GTG0"/>
<keyword evidence="2" id="KW-1185">Reference proteome</keyword>
<evidence type="ECO:0000313" key="1">
    <source>
        <dbReference type="EMBL" id="KAJ7704852.1"/>
    </source>
</evidence>
<protein>
    <submittedName>
        <fullName evidence="1">Uncharacterized protein</fullName>
    </submittedName>
</protein>
<gene>
    <name evidence="1" type="ORF">B0H17DRAFT_1193355</name>
</gene>
<dbReference type="Proteomes" id="UP001221757">
    <property type="component" value="Unassembled WGS sequence"/>
</dbReference>
<dbReference type="EMBL" id="JARKIE010000009">
    <property type="protein sequence ID" value="KAJ7704852.1"/>
    <property type="molecule type" value="Genomic_DNA"/>
</dbReference>
<proteinExistence type="predicted"/>
<evidence type="ECO:0000313" key="2">
    <source>
        <dbReference type="Proteomes" id="UP001221757"/>
    </source>
</evidence>